<feature type="transmembrane region" description="Helical" evidence="1">
    <location>
        <begin position="55"/>
        <end position="73"/>
    </location>
</feature>
<keyword evidence="1" id="KW-1133">Transmembrane helix</keyword>
<dbReference type="SMART" id="SM00014">
    <property type="entry name" value="acidPPc"/>
    <property type="match status" value="1"/>
</dbReference>
<keyword evidence="1" id="KW-0812">Transmembrane</keyword>
<organism evidence="3 4">
    <name type="scientific">Candidatus Enterousia avistercoris</name>
    <dbReference type="NCBI Taxonomy" id="2840788"/>
    <lineage>
        <taxon>Bacteria</taxon>
        <taxon>Pseudomonadati</taxon>
        <taxon>Pseudomonadota</taxon>
        <taxon>Alphaproteobacteria</taxon>
        <taxon>Candidatus Enterousia</taxon>
    </lineage>
</organism>
<reference evidence="3" key="2">
    <citation type="journal article" date="2021" name="PeerJ">
        <title>Extensive microbial diversity within the chicken gut microbiome revealed by metagenomics and culture.</title>
        <authorList>
            <person name="Gilroy R."/>
            <person name="Ravi A."/>
            <person name="Getino M."/>
            <person name="Pursley I."/>
            <person name="Horton D.L."/>
            <person name="Alikhan N.F."/>
            <person name="Baker D."/>
            <person name="Gharbi K."/>
            <person name="Hall N."/>
            <person name="Watson M."/>
            <person name="Adriaenssens E.M."/>
            <person name="Foster-Nyarko E."/>
            <person name="Jarju S."/>
            <person name="Secka A."/>
            <person name="Antonio M."/>
            <person name="Oren A."/>
            <person name="Chaudhuri R.R."/>
            <person name="La Ragione R."/>
            <person name="Hildebrand F."/>
            <person name="Pallen M.J."/>
        </authorList>
    </citation>
    <scope>NUCLEOTIDE SEQUENCE</scope>
    <source>
        <strain evidence="3">8207</strain>
    </source>
</reference>
<dbReference type="EMBL" id="JADINC010000009">
    <property type="protein sequence ID" value="MBO8424923.1"/>
    <property type="molecule type" value="Genomic_DNA"/>
</dbReference>
<evidence type="ECO:0000256" key="1">
    <source>
        <dbReference type="SAM" id="Phobius"/>
    </source>
</evidence>
<dbReference type="InterPro" id="IPR000326">
    <property type="entry name" value="PAP2/HPO"/>
</dbReference>
<accession>A0A9D9DCI8</accession>
<dbReference type="Proteomes" id="UP000823630">
    <property type="component" value="Unassembled WGS sequence"/>
</dbReference>
<evidence type="ECO:0000313" key="3">
    <source>
        <dbReference type="EMBL" id="MBO8424923.1"/>
    </source>
</evidence>
<dbReference type="AlphaFoldDB" id="A0A9D9DCI8"/>
<feature type="transmembrane region" description="Helical" evidence="1">
    <location>
        <begin position="152"/>
        <end position="174"/>
    </location>
</feature>
<feature type="domain" description="Phosphatidic acid phosphatase type 2/haloperoxidase" evidence="2">
    <location>
        <begin position="110"/>
        <end position="220"/>
    </location>
</feature>
<keyword evidence="1" id="KW-0472">Membrane</keyword>
<dbReference type="Gene3D" id="1.20.144.10">
    <property type="entry name" value="Phosphatidic acid phosphatase type 2/haloperoxidase"/>
    <property type="match status" value="1"/>
</dbReference>
<comment type="caution">
    <text evidence="3">The sequence shown here is derived from an EMBL/GenBank/DDBJ whole genome shotgun (WGS) entry which is preliminary data.</text>
</comment>
<evidence type="ECO:0000313" key="4">
    <source>
        <dbReference type="Proteomes" id="UP000823630"/>
    </source>
</evidence>
<sequence>MFLTKDNKIKWNLMGYAAVIVVLAVLLGVFAFDKPLYLFLRQFDCVLFRVFDVLFATKMWLIVSAVVLLVFYIKKALKEKPRFRNEKKSFSLFVFLQDAWNKVRNSYAVFVLSAVVAASALGWVLKVFIGRARPIFYEALDMTGFFPPSFEWAFNSMPSGHTIASFAGLVMLGLLAPRVKWFTWTLAIVIGVSRVCVGAHWPSDVILGAFIGMAMADLVKALLKRHGADVAK</sequence>
<name>A0A9D9DCI8_9PROT</name>
<protein>
    <submittedName>
        <fullName evidence="3">Phosphatase PAP2 family protein</fullName>
    </submittedName>
</protein>
<dbReference type="Pfam" id="PF01569">
    <property type="entry name" value="PAP2"/>
    <property type="match status" value="1"/>
</dbReference>
<proteinExistence type="predicted"/>
<evidence type="ECO:0000259" key="2">
    <source>
        <dbReference type="SMART" id="SM00014"/>
    </source>
</evidence>
<feature type="transmembrane region" description="Helical" evidence="1">
    <location>
        <begin position="107"/>
        <end position="132"/>
    </location>
</feature>
<gene>
    <name evidence="3" type="ORF">IAC69_00400</name>
</gene>
<dbReference type="InterPro" id="IPR036938">
    <property type="entry name" value="PAP2/HPO_sf"/>
</dbReference>
<dbReference type="SUPFAM" id="SSF48317">
    <property type="entry name" value="Acid phosphatase/Vanadium-dependent haloperoxidase"/>
    <property type="match status" value="1"/>
</dbReference>
<dbReference type="PANTHER" id="PTHR14969:SF13">
    <property type="entry name" value="AT30094P"/>
    <property type="match status" value="1"/>
</dbReference>
<reference evidence="3" key="1">
    <citation type="submission" date="2020-10" db="EMBL/GenBank/DDBJ databases">
        <authorList>
            <person name="Gilroy R."/>
        </authorList>
    </citation>
    <scope>NUCLEOTIDE SEQUENCE</scope>
    <source>
        <strain evidence="3">8207</strain>
    </source>
</reference>
<feature type="transmembrane region" description="Helical" evidence="1">
    <location>
        <begin position="181"/>
        <end position="200"/>
    </location>
</feature>
<dbReference type="PANTHER" id="PTHR14969">
    <property type="entry name" value="SPHINGOSINE-1-PHOSPHATE PHOSPHOHYDROLASE"/>
    <property type="match status" value="1"/>
</dbReference>